<dbReference type="Proteomes" id="UP000652681">
    <property type="component" value="Unassembled WGS sequence"/>
</dbReference>
<evidence type="ECO:0000256" key="7">
    <source>
        <dbReference type="ARBA" id="ARBA00023136"/>
    </source>
</evidence>
<dbReference type="PANTHER" id="PTHR30069">
    <property type="entry name" value="TONB-DEPENDENT OUTER MEMBRANE RECEPTOR"/>
    <property type="match status" value="1"/>
</dbReference>
<feature type="domain" description="TonB-dependent receptor plug" evidence="14">
    <location>
        <begin position="118"/>
        <end position="223"/>
    </location>
</feature>
<comment type="subcellular location">
    <subcellularLocation>
        <location evidence="1 10">Cell outer membrane</location>
        <topology evidence="1 10">Multi-pass membrane protein</topology>
    </subcellularLocation>
</comment>
<dbReference type="SUPFAM" id="SSF56935">
    <property type="entry name" value="Porins"/>
    <property type="match status" value="1"/>
</dbReference>
<gene>
    <name evidence="15" type="ORF">H9Y05_02960</name>
</gene>
<dbReference type="InterPro" id="IPR000531">
    <property type="entry name" value="Beta-barrel_TonB"/>
</dbReference>
<feature type="domain" description="TonB-dependent receptor-like beta-barrel" evidence="13">
    <location>
        <begin position="307"/>
        <end position="774"/>
    </location>
</feature>
<keyword evidence="4 10" id="KW-0812">Transmembrane</keyword>
<comment type="caution">
    <text evidence="15">The sequence shown here is derived from an EMBL/GenBank/DDBJ whole genome shotgun (WGS) entry which is preliminary data.</text>
</comment>
<dbReference type="EMBL" id="JACVEL010000001">
    <property type="protein sequence ID" value="MBC9811427.1"/>
    <property type="molecule type" value="Genomic_DNA"/>
</dbReference>
<dbReference type="SUPFAM" id="SSF49464">
    <property type="entry name" value="Carboxypeptidase regulatory domain-like"/>
    <property type="match status" value="1"/>
</dbReference>
<dbReference type="InterPro" id="IPR039426">
    <property type="entry name" value="TonB-dep_rcpt-like"/>
</dbReference>
<evidence type="ECO:0000256" key="12">
    <source>
        <dbReference type="SAM" id="SignalP"/>
    </source>
</evidence>
<sequence length="805" mass="89946">MKPLIVLVFGIVANSLFAQTAKIVGKITDQDNEPIFGASVIYRQDVTIGANTDENGNYLLEVPLGKALLIFRYTGMTTDTISVELAAGDLKRVDFQMDPIHTKIEGVEIKVGKFDRPLEEQTVSLEIIRPELIENKNTRSIESALDQTPGLNILDGEPQIRGGSGFTFGVGSKVAVIVDDMPMLSGDAGRPEWGFIPVENIHQIEVIKGASSVLSGSSALSGAIHIRTAYPKSEPLTKVNLYSGFYSEPNIEGARWWKQAPLISGANVLHSRIAGNWDIVLGANVNYDHGYMGAPVQDSLVEAFSPDTLSKFTEKQMTSKRARVNFNIRHRSRKLRGLNYGINGNFMISESPLVFAWLNDSSGLYQGYPGAVFLQEQFIFNVDPFINFITATEGKHHLRTRILHADNKMTANQSNRATTLYADYMFQKTIASLRGVDFIAGITGKHTDSYANMYVGSGSPNNRLLNLSAYTQLEKKVMNVLNLSVGGRLEYFQLNDSITALKPIFRAGASLKILQETYFRASYGQGYRFPTITERFIRTGVGNFGVFANPELKPESSWNAEVGIKQGIKLGGIYGYLDIAGFWQEYKNTIEYLFGFWGTSFTQLSDGFGFKFLNTGKSRVLGIDLSFSGKANLGKKADMVFLLGYNYILPQTLTPEYVYAVDTMLTQKEYSYNSTSLDPSGRILKYRFLHNVKADVEVTLFKKLAIGGSAKYFSKIINMDGVIQEFEDATQGPFIQTIRYIDYFKEHQHGVWIFDARISYNINEKHKLAVISANLLNKSYSLRPLKIEQPRTIMLQYTFKLDKNS</sequence>
<dbReference type="PANTHER" id="PTHR30069:SF29">
    <property type="entry name" value="HEMOGLOBIN AND HEMOGLOBIN-HAPTOGLOBIN-BINDING PROTEIN 1-RELATED"/>
    <property type="match status" value="1"/>
</dbReference>
<keyword evidence="2 10" id="KW-0813">Transport</keyword>
<reference evidence="15" key="1">
    <citation type="submission" date="2020-09" db="EMBL/GenBank/DDBJ databases">
        <title>Taishania pollutisoli gen. nov., sp. nov., Isolated from Tetrabromobisphenol A-Contaminated Soil.</title>
        <authorList>
            <person name="Chen Q."/>
        </authorList>
    </citation>
    <scope>NUCLEOTIDE SEQUENCE</scope>
    <source>
        <strain evidence="15">CZZ-1</strain>
    </source>
</reference>
<dbReference type="Gene3D" id="2.170.130.10">
    <property type="entry name" value="TonB-dependent receptor, plug domain"/>
    <property type="match status" value="1"/>
</dbReference>
<dbReference type="GO" id="GO:0015344">
    <property type="term" value="F:siderophore uptake transmembrane transporter activity"/>
    <property type="evidence" value="ECO:0007669"/>
    <property type="project" value="TreeGrafter"/>
</dbReference>
<dbReference type="Gene3D" id="2.40.170.20">
    <property type="entry name" value="TonB-dependent receptor, beta-barrel domain"/>
    <property type="match status" value="1"/>
</dbReference>
<dbReference type="GO" id="GO:0044718">
    <property type="term" value="P:siderophore transmembrane transport"/>
    <property type="evidence" value="ECO:0007669"/>
    <property type="project" value="TreeGrafter"/>
</dbReference>
<dbReference type="InterPro" id="IPR037066">
    <property type="entry name" value="Plug_dom_sf"/>
</dbReference>
<evidence type="ECO:0000313" key="15">
    <source>
        <dbReference type="EMBL" id="MBC9811427.1"/>
    </source>
</evidence>
<organism evidence="15 16">
    <name type="scientific">Taishania pollutisoli</name>
    <dbReference type="NCBI Taxonomy" id="2766479"/>
    <lineage>
        <taxon>Bacteria</taxon>
        <taxon>Pseudomonadati</taxon>
        <taxon>Bacteroidota</taxon>
        <taxon>Flavobacteriia</taxon>
        <taxon>Flavobacteriales</taxon>
        <taxon>Crocinitomicaceae</taxon>
        <taxon>Taishania</taxon>
    </lineage>
</organism>
<evidence type="ECO:0000259" key="13">
    <source>
        <dbReference type="Pfam" id="PF00593"/>
    </source>
</evidence>
<evidence type="ECO:0000256" key="4">
    <source>
        <dbReference type="ARBA" id="ARBA00022692"/>
    </source>
</evidence>
<dbReference type="InterPro" id="IPR036942">
    <property type="entry name" value="Beta-barrel_TonB_sf"/>
</dbReference>
<evidence type="ECO:0000256" key="8">
    <source>
        <dbReference type="ARBA" id="ARBA00023170"/>
    </source>
</evidence>
<evidence type="ECO:0000256" key="5">
    <source>
        <dbReference type="ARBA" id="ARBA00022729"/>
    </source>
</evidence>
<keyword evidence="5 12" id="KW-0732">Signal</keyword>
<evidence type="ECO:0000313" key="16">
    <source>
        <dbReference type="Proteomes" id="UP000652681"/>
    </source>
</evidence>
<name>A0A8J6PAY4_9FLAO</name>
<keyword evidence="7 10" id="KW-0472">Membrane</keyword>
<dbReference type="Gene3D" id="2.60.40.1120">
    <property type="entry name" value="Carboxypeptidase-like, regulatory domain"/>
    <property type="match status" value="1"/>
</dbReference>
<dbReference type="InterPro" id="IPR012910">
    <property type="entry name" value="Plug_dom"/>
</dbReference>
<evidence type="ECO:0000256" key="6">
    <source>
        <dbReference type="ARBA" id="ARBA00023077"/>
    </source>
</evidence>
<dbReference type="Pfam" id="PF00593">
    <property type="entry name" value="TonB_dep_Rec_b-barrel"/>
    <property type="match status" value="1"/>
</dbReference>
<dbReference type="InterPro" id="IPR008969">
    <property type="entry name" value="CarboxyPept-like_regulatory"/>
</dbReference>
<dbReference type="Pfam" id="PF07715">
    <property type="entry name" value="Plug"/>
    <property type="match status" value="1"/>
</dbReference>
<keyword evidence="16" id="KW-1185">Reference proteome</keyword>
<dbReference type="AlphaFoldDB" id="A0A8J6PAY4"/>
<keyword evidence="8 15" id="KW-0675">Receptor</keyword>
<accession>A0A8J6PAY4</accession>
<dbReference type="PROSITE" id="PS52016">
    <property type="entry name" value="TONB_DEPENDENT_REC_3"/>
    <property type="match status" value="1"/>
</dbReference>
<keyword evidence="9 10" id="KW-0998">Cell outer membrane</keyword>
<dbReference type="RefSeq" id="WP_163490620.1">
    <property type="nucleotide sequence ID" value="NZ_JACVEL010000001.1"/>
</dbReference>
<evidence type="ECO:0000256" key="10">
    <source>
        <dbReference type="PROSITE-ProRule" id="PRU01360"/>
    </source>
</evidence>
<evidence type="ECO:0000256" key="9">
    <source>
        <dbReference type="ARBA" id="ARBA00023237"/>
    </source>
</evidence>
<protein>
    <submittedName>
        <fullName evidence="15">TonB-dependent receptor</fullName>
    </submittedName>
</protein>
<evidence type="ECO:0000256" key="11">
    <source>
        <dbReference type="RuleBase" id="RU003357"/>
    </source>
</evidence>
<dbReference type="GO" id="GO:0009279">
    <property type="term" value="C:cell outer membrane"/>
    <property type="evidence" value="ECO:0007669"/>
    <property type="project" value="UniProtKB-SubCell"/>
</dbReference>
<feature type="signal peptide" evidence="12">
    <location>
        <begin position="1"/>
        <end position="18"/>
    </location>
</feature>
<comment type="similarity">
    <text evidence="10 11">Belongs to the TonB-dependent receptor family.</text>
</comment>
<evidence type="ECO:0000259" key="14">
    <source>
        <dbReference type="Pfam" id="PF07715"/>
    </source>
</evidence>
<evidence type="ECO:0000256" key="2">
    <source>
        <dbReference type="ARBA" id="ARBA00022448"/>
    </source>
</evidence>
<keyword evidence="6 11" id="KW-0798">TonB box</keyword>
<evidence type="ECO:0000256" key="3">
    <source>
        <dbReference type="ARBA" id="ARBA00022452"/>
    </source>
</evidence>
<proteinExistence type="inferred from homology"/>
<evidence type="ECO:0000256" key="1">
    <source>
        <dbReference type="ARBA" id="ARBA00004571"/>
    </source>
</evidence>
<keyword evidence="3 10" id="KW-1134">Transmembrane beta strand</keyword>
<dbReference type="Pfam" id="PF13715">
    <property type="entry name" value="CarbopepD_reg_2"/>
    <property type="match status" value="1"/>
</dbReference>
<feature type="chain" id="PRO_5035273311" evidence="12">
    <location>
        <begin position="19"/>
        <end position="805"/>
    </location>
</feature>